<keyword evidence="6" id="KW-1185">Reference proteome</keyword>
<dbReference type="PANTHER" id="PTHR43464:SF19">
    <property type="entry name" value="UBIQUINONE BIOSYNTHESIS O-METHYLTRANSFERASE, MITOCHONDRIAL"/>
    <property type="match status" value="1"/>
</dbReference>
<keyword evidence="2 5" id="KW-0808">Transferase</keyword>
<dbReference type="Gene3D" id="3.40.50.150">
    <property type="entry name" value="Vaccinia Virus protein VP39"/>
    <property type="match status" value="1"/>
</dbReference>
<dbReference type="InterPro" id="IPR013217">
    <property type="entry name" value="Methyltransf_12"/>
</dbReference>
<accession>A0A401IHT8</accession>
<dbReference type="Proteomes" id="UP000287247">
    <property type="component" value="Unassembled WGS sequence"/>
</dbReference>
<reference evidence="6" key="1">
    <citation type="submission" date="2017-05" db="EMBL/GenBank/DDBJ databases">
        <title>Physiological properties and genetic analysis related to exopolysaccharide production of fresh-water unicellular cyanobacterium Aphanothece sacrum, Suizenji Nori, that has been cultured as a food source in Japan.</title>
        <authorList>
            <person name="Kanesaki Y."/>
            <person name="Yoshikawa S."/>
            <person name="Ohki K."/>
        </authorList>
    </citation>
    <scope>NUCLEOTIDE SEQUENCE [LARGE SCALE GENOMIC DNA]</scope>
    <source>
        <strain evidence="6">FPU1</strain>
    </source>
</reference>
<dbReference type="InterPro" id="IPR029063">
    <property type="entry name" value="SAM-dependent_MTases_sf"/>
</dbReference>
<keyword evidence="3" id="KW-0949">S-adenosyl-L-methionine</keyword>
<dbReference type="EMBL" id="BDQK01000013">
    <property type="protein sequence ID" value="GBF80867.1"/>
    <property type="molecule type" value="Genomic_DNA"/>
</dbReference>
<organism evidence="5 6">
    <name type="scientific">Aphanothece sacrum FPU1</name>
    <dbReference type="NCBI Taxonomy" id="1920663"/>
    <lineage>
        <taxon>Bacteria</taxon>
        <taxon>Bacillati</taxon>
        <taxon>Cyanobacteriota</taxon>
        <taxon>Cyanophyceae</taxon>
        <taxon>Oscillatoriophycideae</taxon>
        <taxon>Chroococcales</taxon>
        <taxon>Aphanothecaceae</taxon>
        <taxon>Aphanothece</taxon>
    </lineage>
</organism>
<evidence type="ECO:0000256" key="1">
    <source>
        <dbReference type="ARBA" id="ARBA00022603"/>
    </source>
</evidence>
<dbReference type="PANTHER" id="PTHR43464">
    <property type="entry name" value="METHYLTRANSFERASE"/>
    <property type="match status" value="1"/>
</dbReference>
<comment type="caution">
    <text evidence="5">The sequence shown here is derived from an EMBL/GenBank/DDBJ whole genome shotgun (WGS) entry which is preliminary data.</text>
</comment>
<dbReference type="GO" id="GO:0008168">
    <property type="term" value="F:methyltransferase activity"/>
    <property type="evidence" value="ECO:0007669"/>
    <property type="project" value="UniProtKB-KW"/>
</dbReference>
<dbReference type="GO" id="GO:0032259">
    <property type="term" value="P:methylation"/>
    <property type="evidence" value="ECO:0007669"/>
    <property type="project" value="UniProtKB-KW"/>
</dbReference>
<dbReference type="CDD" id="cd02440">
    <property type="entry name" value="AdoMet_MTases"/>
    <property type="match status" value="1"/>
</dbReference>
<gene>
    <name evidence="5" type="ORF">AsFPU1_2274</name>
</gene>
<protein>
    <submittedName>
        <fullName evidence="5">Methyltransferase</fullName>
    </submittedName>
</protein>
<evidence type="ECO:0000256" key="2">
    <source>
        <dbReference type="ARBA" id="ARBA00022679"/>
    </source>
</evidence>
<evidence type="ECO:0000313" key="6">
    <source>
        <dbReference type="Proteomes" id="UP000287247"/>
    </source>
</evidence>
<dbReference type="Pfam" id="PF08242">
    <property type="entry name" value="Methyltransf_12"/>
    <property type="match status" value="1"/>
</dbReference>
<keyword evidence="1 5" id="KW-0489">Methyltransferase</keyword>
<sequence length="224" mass="26017">MLMKRIVEPELMEEEAQSLAYAEADFEQPHSYFIQLFQEKFANYIPDNVLDLGCGTGDITLRFAKAYSDCNIHGIDGSKTMLAYAYKDLANCHQNVIQRVKLIEGILPEISLPLSHYDVIISNSLLHHLHDPFVLWRSLRQYSQPGTKIFIMDLLRPESMEEADKLVKNYAQNEQLILQRDFFNSLCAAFSISEVKEQLLNQNLDYLFLEQISDRHFIIFGEYQ</sequence>
<evidence type="ECO:0000256" key="3">
    <source>
        <dbReference type="ARBA" id="ARBA00022691"/>
    </source>
</evidence>
<evidence type="ECO:0000313" key="5">
    <source>
        <dbReference type="EMBL" id="GBF80867.1"/>
    </source>
</evidence>
<proteinExistence type="predicted"/>
<dbReference type="SUPFAM" id="SSF53335">
    <property type="entry name" value="S-adenosyl-L-methionine-dependent methyltransferases"/>
    <property type="match status" value="1"/>
</dbReference>
<feature type="domain" description="Methyltransferase type 12" evidence="4">
    <location>
        <begin position="50"/>
        <end position="147"/>
    </location>
</feature>
<name>A0A401IHT8_APHSA</name>
<evidence type="ECO:0000259" key="4">
    <source>
        <dbReference type="Pfam" id="PF08242"/>
    </source>
</evidence>
<dbReference type="AlphaFoldDB" id="A0A401IHT8"/>